<feature type="compositionally biased region" description="Basic and acidic residues" evidence="1">
    <location>
        <begin position="427"/>
        <end position="445"/>
    </location>
</feature>
<dbReference type="InterPro" id="IPR012966">
    <property type="entry name" value="AHD"/>
</dbReference>
<proteinExistence type="predicted"/>
<feature type="region of interest" description="Disordered" evidence="1">
    <location>
        <begin position="587"/>
        <end position="614"/>
    </location>
</feature>
<reference evidence="3" key="3">
    <citation type="submission" date="2025-09" db="UniProtKB">
        <authorList>
            <consortium name="Ensembl"/>
        </authorList>
    </citation>
    <scope>IDENTIFICATION</scope>
</reference>
<gene>
    <name evidence="3" type="primary">anln2</name>
</gene>
<organism evidence="3 4">
    <name type="scientific">Myripristis murdjan</name>
    <name type="common">pinecone soldierfish</name>
    <dbReference type="NCBI Taxonomy" id="586833"/>
    <lineage>
        <taxon>Eukaryota</taxon>
        <taxon>Metazoa</taxon>
        <taxon>Chordata</taxon>
        <taxon>Craniata</taxon>
        <taxon>Vertebrata</taxon>
        <taxon>Euteleostomi</taxon>
        <taxon>Actinopterygii</taxon>
        <taxon>Neopterygii</taxon>
        <taxon>Teleostei</taxon>
        <taxon>Neoteleostei</taxon>
        <taxon>Acanthomorphata</taxon>
        <taxon>Holocentriformes</taxon>
        <taxon>Holocentridae</taxon>
        <taxon>Myripristis</taxon>
    </lineage>
</organism>
<dbReference type="InterPro" id="IPR051364">
    <property type="entry name" value="Cytokinesis/Rho-signaling"/>
</dbReference>
<feature type="compositionally biased region" description="Basic and acidic residues" evidence="1">
    <location>
        <begin position="355"/>
        <end position="387"/>
    </location>
</feature>
<dbReference type="GO" id="GO:0005826">
    <property type="term" value="C:actomyosin contractile ring"/>
    <property type="evidence" value="ECO:0007669"/>
    <property type="project" value="TreeGrafter"/>
</dbReference>
<dbReference type="InParanoid" id="A0A667YEN7"/>
<feature type="compositionally biased region" description="Basic and acidic residues" evidence="1">
    <location>
        <begin position="529"/>
        <end position="543"/>
    </location>
</feature>
<feature type="region of interest" description="Disordered" evidence="1">
    <location>
        <begin position="1"/>
        <end position="102"/>
    </location>
</feature>
<sequence length="1065" mass="118598">MEPEQHVAPLKRQRVPLSDSEDNILTPAETNEGQKRRRLETDGQENCSPKPSCSGRSAELEVKPDTPAIPSVRSRVQQLTQRQEGGAAVAQRCLSDPGADSPAVITQDRAFREHLLSEDEFSQRVARFNLPISQPFPVEPSSSCPRSSSNLVCDIQQKLQGSVTPSSKQASRIRQEREQELQLLYSHPIRENPWLKRSTSDPSLTEGRTSLGSSPSSWISPRSRRRVRWPPLQPWDQVDGGDEIRHGNLTENAASGAETQETNMTSEKASCDSTAPATPLELQSSNEGQLQTEPQQPGAPCGQREEPASSPPESVSKDPAVSIVFEERGSESFSIEEEAECSSYGEEAIEPSTDEELRLWRYPQEKREDREPDVAEDGCTKERRGWDSPETETGDFDLPRESVDVEDRHAATEVEADAVQGPQGNTDRPEHENQTQEVHKVESRGSLRKVTFILEPELITDPTPSETNTSLESRGETSLSEAELSSHEETNTADMIDQMFGEVLEYAGRMEEDREDDEDHDSGIGTCSGDKDKMHTESEKERSEEEEEGCTESKTLETSSDDLTFPPSGILSPLSKSVEAVVTPLRLTGSQQSNSSSPFLTPEETTTTLPPESAPLYSIDAYRTQRQNKPPTIQSVTPGIQRRAVEKNCPQLSVNIKDKIAALNEEAGKLQTVINQTLQALSCCTDEEHGQGSLEEAEAEKLLLVSCEKRSALLAEVARLRDDRSLESDEATGELISQQPCRGTVSISHVQLPLKVEFVCSSRNRTGRPSHYFFVLFRYGPCNIVATPLATAADAQNGDTISFPTSITLTDIRSNFEIDIEVYSLSHTSVSSCSVDRTATKSRVTPRKLLNTITQKSNNRMTSAAMPTLNPRRSSNFCLVGSHKLTLASLGQKKFPLDKVPFLSPLEGNIYLRLDSESHSNVQHQGFLTMFEVISGFGVWHRRYFVLEGYRMFWWNHPNDRESKAAECSISLSSSTSQCVKPVKRDSCARPFTFELVSNVQLQQQSNSQDALTKCWFSADTKQERLDWMEKLNQALLDLHTWSRKPEDRQQTETCSGAKMRESIL</sequence>
<dbReference type="PANTHER" id="PTHR21538">
    <property type="entry name" value="ANILLIN/RHOTEKIN RTKN"/>
    <property type="match status" value="1"/>
</dbReference>
<dbReference type="InterPro" id="IPR037840">
    <property type="entry name" value="PH_Anillin"/>
</dbReference>
<dbReference type="CDD" id="cd01263">
    <property type="entry name" value="PH_anillin"/>
    <property type="match status" value="1"/>
</dbReference>
<evidence type="ECO:0000313" key="4">
    <source>
        <dbReference type="Proteomes" id="UP000472263"/>
    </source>
</evidence>
<name>A0A667YEN7_9TELE</name>
<accession>A0A667YEN7</accession>
<evidence type="ECO:0000313" key="3">
    <source>
        <dbReference type="Ensembl" id="ENSMMDP00005026227.1"/>
    </source>
</evidence>
<feature type="domain" description="PH" evidence="2">
    <location>
        <begin position="921"/>
        <end position="1037"/>
    </location>
</feature>
<feature type="compositionally biased region" description="Polar residues" evidence="1">
    <location>
        <begin position="249"/>
        <end position="295"/>
    </location>
</feature>
<protein>
    <submittedName>
        <fullName evidence="3">Anillin, actin binding protein 2</fullName>
    </submittedName>
</protein>
<dbReference type="PROSITE" id="PS50003">
    <property type="entry name" value="PH_DOMAIN"/>
    <property type="match status" value="1"/>
</dbReference>
<dbReference type="GO" id="GO:0000915">
    <property type="term" value="P:actomyosin contractile ring assembly"/>
    <property type="evidence" value="ECO:0007669"/>
    <property type="project" value="TreeGrafter"/>
</dbReference>
<dbReference type="InterPro" id="IPR011993">
    <property type="entry name" value="PH-like_dom_sf"/>
</dbReference>
<dbReference type="Gene3D" id="2.30.29.30">
    <property type="entry name" value="Pleckstrin-homology domain (PH domain)/Phosphotyrosine-binding domain (PTB)"/>
    <property type="match status" value="1"/>
</dbReference>
<dbReference type="AlphaFoldDB" id="A0A667YEN7"/>
<reference evidence="3" key="1">
    <citation type="submission" date="2019-06" db="EMBL/GenBank/DDBJ databases">
        <authorList>
            <consortium name="Wellcome Sanger Institute Data Sharing"/>
        </authorList>
    </citation>
    <scope>NUCLEOTIDE SEQUENCE [LARGE SCALE GENOMIC DNA]</scope>
</reference>
<dbReference type="PANTHER" id="PTHR21538:SF26">
    <property type="entry name" value="ANILLIN ISOFORM X1"/>
    <property type="match status" value="1"/>
</dbReference>
<dbReference type="SMART" id="SM00233">
    <property type="entry name" value="PH"/>
    <property type="match status" value="1"/>
</dbReference>
<feature type="compositionally biased region" description="Polar residues" evidence="1">
    <location>
        <begin position="462"/>
        <end position="472"/>
    </location>
</feature>
<dbReference type="GeneTree" id="ENSGT00390000008749"/>
<dbReference type="Proteomes" id="UP000472263">
    <property type="component" value="Chromosome 6"/>
</dbReference>
<feature type="compositionally biased region" description="Polar residues" evidence="1">
    <location>
        <begin position="74"/>
        <end position="83"/>
    </location>
</feature>
<feature type="compositionally biased region" description="Basic and acidic residues" evidence="1">
    <location>
        <begin position="397"/>
        <end position="412"/>
    </location>
</feature>
<feature type="compositionally biased region" description="Polar residues" evidence="1">
    <location>
        <begin position="200"/>
        <end position="212"/>
    </location>
</feature>
<dbReference type="Ensembl" id="ENSMMDT00005026775.1">
    <property type="protein sequence ID" value="ENSMMDP00005026227.1"/>
    <property type="gene ID" value="ENSMMDG00005012542.1"/>
</dbReference>
<dbReference type="Pfam" id="PF08174">
    <property type="entry name" value="Anillin"/>
    <property type="match status" value="1"/>
</dbReference>
<reference evidence="3" key="2">
    <citation type="submission" date="2025-08" db="UniProtKB">
        <authorList>
            <consortium name="Ensembl"/>
        </authorList>
    </citation>
    <scope>IDENTIFICATION</scope>
</reference>
<dbReference type="GO" id="GO:0031106">
    <property type="term" value="P:septin ring organization"/>
    <property type="evidence" value="ECO:0007669"/>
    <property type="project" value="TreeGrafter"/>
</dbReference>
<feature type="compositionally biased region" description="Polar residues" evidence="1">
    <location>
        <begin position="44"/>
        <end position="55"/>
    </location>
</feature>
<evidence type="ECO:0000256" key="1">
    <source>
        <dbReference type="SAM" id="MobiDB-lite"/>
    </source>
</evidence>
<feature type="region of interest" description="Disordered" evidence="1">
    <location>
        <begin position="191"/>
        <end position="572"/>
    </location>
</feature>
<dbReference type="Pfam" id="PF00169">
    <property type="entry name" value="PH"/>
    <property type="match status" value="1"/>
</dbReference>
<keyword evidence="4" id="KW-1185">Reference proteome</keyword>
<dbReference type="InterPro" id="IPR001849">
    <property type="entry name" value="PH_domain"/>
</dbReference>
<evidence type="ECO:0000259" key="2">
    <source>
        <dbReference type="PROSITE" id="PS50003"/>
    </source>
</evidence>
<dbReference type="GO" id="GO:0000281">
    <property type="term" value="P:mitotic cytokinesis"/>
    <property type="evidence" value="ECO:0007669"/>
    <property type="project" value="TreeGrafter"/>
</dbReference>
<feature type="compositionally biased region" description="Low complexity" evidence="1">
    <location>
        <begin position="595"/>
        <end position="614"/>
    </location>
</feature>
<dbReference type="SUPFAM" id="SSF50729">
    <property type="entry name" value="PH domain-like"/>
    <property type="match status" value="1"/>
</dbReference>